<feature type="transmembrane region" description="Helical" evidence="4">
    <location>
        <begin position="297"/>
        <end position="321"/>
    </location>
</feature>
<gene>
    <name evidence="6" type="ORF">TMPK1_01170</name>
</gene>
<dbReference type="PANTHER" id="PTHR11360">
    <property type="entry name" value="MONOCARBOXYLATE TRANSPORTER"/>
    <property type="match status" value="1"/>
</dbReference>
<accession>A0A8S8X9H3</accession>
<evidence type="ECO:0000256" key="4">
    <source>
        <dbReference type="SAM" id="Phobius"/>
    </source>
</evidence>
<evidence type="ECO:0000313" key="6">
    <source>
        <dbReference type="EMBL" id="GIL37880.1"/>
    </source>
</evidence>
<feature type="transmembrane region" description="Helical" evidence="4">
    <location>
        <begin position="333"/>
        <end position="357"/>
    </location>
</feature>
<dbReference type="PROSITE" id="PS50850">
    <property type="entry name" value="MFS"/>
    <property type="match status" value="1"/>
</dbReference>
<evidence type="ECO:0000313" key="7">
    <source>
        <dbReference type="Proteomes" id="UP000681075"/>
    </source>
</evidence>
<evidence type="ECO:0000256" key="3">
    <source>
        <dbReference type="ARBA" id="ARBA00023136"/>
    </source>
</evidence>
<dbReference type="InterPro" id="IPR020846">
    <property type="entry name" value="MFS_dom"/>
</dbReference>
<dbReference type="Pfam" id="PF07690">
    <property type="entry name" value="MFS_1"/>
    <property type="match status" value="1"/>
</dbReference>
<feature type="transmembrane region" description="Helical" evidence="4">
    <location>
        <begin position="210"/>
        <end position="232"/>
    </location>
</feature>
<feature type="transmembrane region" description="Helical" evidence="4">
    <location>
        <begin position="272"/>
        <end position="291"/>
    </location>
</feature>
<feature type="transmembrane region" description="Helical" evidence="4">
    <location>
        <begin position="44"/>
        <end position="64"/>
    </location>
</feature>
<sequence length="393" mass="41739">MQRFFITGLGIGQVVSWGTIYYAFPVVADRMGIDLGATRTELYVAATIAFLVAAVAAYPVGAWIDRGHGRIVMSVGAALSALLLFAWSQATSLSQLYLLFAGIGIAQALCLYEPAFAVVARRYGRDARSGITALTLWGGFASTVFVPLTEFLAERFGWRNAIASLGAINLLFALVPYLLVIRANQDVPLEHAEAPAARGPVHEAIRTPSFWALLVAFVSYYCAFMVVTYHLYPLLRERGFDAATVVTAIALIGPAQVAGRVVMWAVAARISVAQLGIAIFVGFPLALYALAVLPTVFAWLVAWAIFHGAINGVMTIVRGLAVPELVTRRAYGTVNALLAAPSNVVKALAPLGAAIVWQASESYGPVLAGCILISVVGTLGFGAAVALARRTHE</sequence>
<keyword evidence="7" id="KW-1185">Reference proteome</keyword>
<dbReference type="SUPFAM" id="SSF103473">
    <property type="entry name" value="MFS general substrate transporter"/>
    <property type="match status" value="1"/>
</dbReference>
<keyword evidence="1 4" id="KW-0812">Transmembrane</keyword>
<proteinExistence type="predicted"/>
<dbReference type="RefSeq" id="WP_420240782.1">
    <property type="nucleotide sequence ID" value="NZ_BOPV01000001.1"/>
</dbReference>
<keyword evidence="2 4" id="KW-1133">Transmembrane helix</keyword>
<feature type="transmembrane region" description="Helical" evidence="4">
    <location>
        <begin position="244"/>
        <end position="265"/>
    </location>
</feature>
<feature type="transmembrane region" description="Helical" evidence="4">
    <location>
        <begin position="363"/>
        <end position="388"/>
    </location>
</feature>
<dbReference type="GO" id="GO:0022857">
    <property type="term" value="F:transmembrane transporter activity"/>
    <property type="evidence" value="ECO:0007669"/>
    <property type="project" value="InterPro"/>
</dbReference>
<dbReference type="InterPro" id="IPR011701">
    <property type="entry name" value="MFS"/>
</dbReference>
<reference evidence="6" key="1">
    <citation type="submission" date="2021-02" db="EMBL/GenBank/DDBJ databases">
        <title>Genome sequence of Rhodospirillales sp. strain TMPK1 isolated from soil.</title>
        <authorList>
            <person name="Nakai R."/>
            <person name="Kusada H."/>
            <person name="Tamaki H."/>
        </authorList>
    </citation>
    <scope>NUCLEOTIDE SEQUENCE</scope>
    <source>
        <strain evidence="6">TMPK1</strain>
    </source>
</reference>
<dbReference type="Proteomes" id="UP000681075">
    <property type="component" value="Unassembled WGS sequence"/>
</dbReference>
<feature type="transmembrane region" description="Helical" evidence="4">
    <location>
        <begin position="131"/>
        <end position="149"/>
    </location>
</feature>
<evidence type="ECO:0000256" key="2">
    <source>
        <dbReference type="ARBA" id="ARBA00022989"/>
    </source>
</evidence>
<dbReference type="InterPro" id="IPR036259">
    <property type="entry name" value="MFS_trans_sf"/>
</dbReference>
<feature type="transmembrane region" description="Helical" evidence="4">
    <location>
        <begin position="71"/>
        <end position="90"/>
    </location>
</feature>
<dbReference type="InterPro" id="IPR050327">
    <property type="entry name" value="Proton-linked_MCT"/>
</dbReference>
<organism evidence="6 7">
    <name type="scientific">Roseiterribacter gracilis</name>
    <dbReference type="NCBI Taxonomy" id="2812848"/>
    <lineage>
        <taxon>Bacteria</taxon>
        <taxon>Pseudomonadati</taxon>
        <taxon>Pseudomonadota</taxon>
        <taxon>Alphaproteobacteria</taxon>
        <taxon>Rhodospirillales</taxon>
        <taxon>Roseiterribacteraceae</taxon>
        <taxon>Roseiterribacter</taxon>
    </lineage>
</organism>
<evidence type="ECO:0000259" key="5">
    <source>
        <dbReference type="PROSITE" id="PS50850"/>
    </source>
</evidence>
<feature type="transmembrane region" description="Helical" evidence="4">
    <location>
        <begin position="5"/>
        <end position="24"/>
    </location>
</feature>
<keyword evidence="3 4" id="KW-0472">Membrane</keyword>
<feature type="transmembrane region" description="Helical" evidence="4">
    <location>
        <begin position="96"/>
        <end position="119"/>
    </location>
</feature>
<dbReference type="AlphaFoldDB" id="A0A8S8X9H3"/>
<evidence type="ECO:0000256" key="1">
    <source>
        <dbReference type="ARBA" id="ARBA00022692"/>
    </source>
</evidence>
<dbReference type="PANTHER" id="PTHR11360:SF284">
    <property type="entry name" value="EG:103B4.3 PROTEIN-RELATED"/>
    <property type="match status" value="1"/>
</dbReference>
<protein>
    <submittedName>
        <fullName evidence="6">Putative transporter, MFS family protein</fullName>
    </submittedName>
</protein>
<comment type="caution">
    <text evidence="6">The sequence shown here is derived from an EMBL/GenBank/DDBJ whole genome shotgun (WGS) entry which is preliminary data.</text>
</comment>
<dbReference type="EMBL" id="BOPV01000001">
    <property type="protein sequence ID" value="GIL37880.1"/>
    <property type="molecule type" value="Genomic_DNA"/>
</dbReference>
<name>A0A8S8X9H3_9PROT</name>
<feature type="domain" description="Major facilitator superfamily (MFS) profile" evidence="5">
    <location>
        <begin position="1"/>
        <end position="392"/>
    </location>
</feature>
<feature type="transmembrane region" description="Helical" evidence="4">
    <location>
        <begin position="161"/>
        <end position="180"/>
    </location>
</feature>
<dbReference type="Gene3D" id="1.20.1250.20">
    <property type="entry name" value="MFS general substrate transporter like domains"/>
    <property type="match status" value="1"/>
</dbReference>